<feature type="transmembrane region" description="Helical" evidence="1">
    <location>
        <begin position="264"/>
        <end position="284"/>
    </location>
</feature>
<evidence type="ECO:0000256" key="1">
    <source>
        <dbReference type="SAM" id="Phobius"/>
    </source>
</evidence>
<protein>
    <submittedName>
        <fullName evidence="3">Uncharacterized protein</fullName>
    </submittedName>
</protein>
<gene>
    <name evidence="3" type="ORF">O0235_04830</name>
</gene>
<feature type="transmembrane region" description="Helical" evidence="1">
    <location>
        <begin position="553"/>
        <end position="577"/>
    </location>
</feature>
<keyword evidence="1" id="KW-1133">Transmembrane helix</keyword>
<sequence length="632" mass="59809">MLLAQALVPLAVVLALAAALVSRAAARDTAAPPPAPRGARLFELAAILLLAGVIGTAALALFIGGYAGSLERAAWAGGSFLAGFAAAAIAALLAVALDADDGRPAAAGPLAGAALPFGAAAGAFALAAGPAGEGPWTAASLAVPAAAGAGLAALIAAAAGPREPARAAGAAWAAAAAPAAALAGLLAGGEAAALARDAARAAYPLAVLACALAGAAVAVIPGTVMAAAGRRAAGLAAAWVAAPVTALAALGAAVVLLPGGEGWAAGAAAAGALAGLALAHPGAVPRAPSAAAFLPWLFAAAGAAAAWLLGRELTDEGFGAPAAGCYGLALAAAAALGPVIARASLVPLVPAAAASSAEEVSITLWARPGEGAGLALESRPAAPPPAPSPAGAAFGGAILAAAALALAVGAHGRHELLRTAAADPVAYAETVQALGLVPPGAPDRYALANEVRAHRETLDELRAAVGDDADFGPADIRLLLVADAASRDAFVATRLAAGDLIEGEAAAIRAARWPLPSLLPLPAASAGGVLGILLGFAAVAGSGLLLERRPRPWLVFAAALAVPAVLLAAAPALRFLGPGPADAFALLAAFALAAGPGAGLLAARAADLRAAALGPAFAALALALAAGALVST</sequence>
<evidence type="ECO:0000256" key="2">
    <source>
        <dbReference type="SAM" id="SignalP"/>
    </source>
</evidence>
<evidence type="ECO:0000313" key="4">
    <source>
        <dbReference type="Proteomes" id="UP001212803"/>
    </source>
</evidence>
<feature type="transmembrane region" description="Helical" evidence="1">
    <location>
        <begin position="201"/>
        <end position="224"/>
    </location>
</feature>
<keyword evidence="1" id="KW-0812">Transmembrane</keyword>
<reference evidence="3 4" key="1">
    <citation type="journal article" date="2023" name="ISME J.">
        <title>Thermophilic Dehalococcoidia with unusual traits shed light on an unexpected past.</title>
        <authorList>
            <person name="Palmer M."/>
            <person name="Covington J.K."/>
            <person name="Zhou E.M."/>
            <person name="Thomas S.C."/>
            <person name="Habib N."/>
            <person name="Seymour C.O."/>
            <person name="Lai D."/>
            <person name="Johnston J."/>
            <person name="Hashimi A."/>
            <person name="Jiao J.Y."/>
            <person name="Muok A.R."/>
            <person name="Liu L."/>
            <person name="Xian W.D."/>
            <person name="Zhi X.Y."/>
            <person name="Li M.M."/>
            <person name="Silva L.P."/>
            <person name="Bowen B.P."/>
            <person name="Louie K."/>
            <person name="Briegel A."/>
            <person name="Pett-Ridge J."/>
            <person name="Weber P.K."/>
            <person name="Tocheva E.I."/>
            <person name="Woyke T."/>
            <person name="Northen T.R."/>
            <person name="Mayali X."/>
            <person name="Li W.J."/>
            <person name="Hedlund B.P."/>
        </authorList>
    </citation>
    <scope>NUCLEOTIDE SEQUENCE [LARGE SCALE GENOMIC DNA]</scope>
    <source>
        <strain evidence="3 4">YIM 72310</strain>
    </source>
</reference>
<feature type="transmembrane region" description="Helical" evidence="1">
    <location>
        <begin position="523"/>
        <end position="546"/>
    </location>
</feature>
<feature type="transmembrane region" description="Helical" evidence="1">
    <location>
        <begin position="236"/>
        <end position="257"/>
    </location>
</feature>
<organism evidence="3 4">
    <name type="scientific">Tepidiforma flava</name>
    <dbReference type="NCBI Taxonomy" id="3004094"/>
    <lineage>
        <taxon>Bacteria</taxon>
        <taxon>Bacillati</taxon>
        <taxon>Chloroflexota</taxon>
        <taxon>Tepidiformia</taxon>
        <taxon>Tepidiformales</taxon>
        <taxon>Tepidiformaceae</taxon>
        <taxon>Tepidiforma</taxon>
    </lineage>
</organism>
<feature type="transmembrane region" description="Helical" evidence="1">
    <location>
        <begin position="322"/>
        <end position="341"/>
    </location>
</feature>
<feature type="transmembrane region" description="Helical" evidence="1">
    <location>
        <begin position="610"/>
        <end position="630"/>
    </location>
</feature>
<feature type="chain" id="PRO_5047509516" evidence="2">
    <location>
        <begin position="25"/>
        <end position="632"/>
    </location>
</feature>
<feature type="transmembrane region" description="Helical" evidence="1">
    <location>
        <begin position="42"/>
        <end position="63"/>
    </location>
</feature>
<accession>A0ABY7MBM8</accession>
<proteinExistence type="predicted"/>
<feature type="transmembrane region" description="Helical" evidence="1">
    <location>
        <begin position="75"/>
        <end position="97"/>
    </location>
</feature>
<feature type="transmembrane region" description="Helical" evidence="1">
    <location>
        <begin position="109"/>
        <end position="129"/>
    </location>
</feature>
<dbReference type="RefSeq" id="WP_270057404.1">
    <property type="nucleotide sequence ID" value="NZ_CP115149.1"/>
</dbReference>
<feature type="signal peptide" evidence="2">
    <location>
        <begin position="1"/>
        <end position="24"/>
    </location>
</feature>
<keyword evidence="1" id="KW-0472">Membrane</keyword>
<feature type="transmembrane region" description="Helical" evidence="1">
    <location>
        <begin position="136"/>
        <end position="158"/>
    </location>
</feature>
<evidence type="ECO:0000313" key="3">
    <source>
        <dbReference type="EMBL" id="WBL36888.1"/>
    </source>
</evidence>
<feature type="transmembrane region" description="Helical" evidence="1">
    <location>
        <begin position="170"/>
        <end position="189"/>
    </location>
</feature>
<feature type="transmembrane region" description="Helical" evidence="1">
    <location>
        <begin position="583"/>
        <end position="603"/>
    </location>
</feature>
<keyword evidence="4" id="KW-1185">Reference proteome</keyword>
<feature type="transmembrane region" description="Helical" evidence="1">
    <location>
        <begin position="290"/>
        <end position="310"/>
    </location>
</feature>
<name>A0ABY7MBM8_9CHLR</name>
<dbReference type="Proteomes" id="UP001212803">
    <property type="component" value="Chromosome"/>
</dbReference>
<keyword evidence="2" id="KW-0732">Signal</keyword>
<dbReference type="EMBL" id="CP115149">
    <property type="protein sequence ID" value="WBL36888.1"/>
    <property type="molecule type" value="Genomic_DNA"/>
</dbReference>